<accession>A0A0F9G1V8</accession>
<organism evidence="1">
    <name type="scientific">marine sediment metagenome</name>
    <dbReference type="NCBI Taxonomy" id="412755"/>
    <lineage>
        <taxon>unclassified sequences</taxon>
        <taxon>metagenomes</taxon>
        <taxon>ecological metagenomes</taxon>
    </lineage>
</organism>
<gene>
    <name evidence="1" type="ORF">LCGC14_2174190</name>
</gene>
<reference evidence="1" key="1">
    <citation type="journal article" date="2015" name="Nature">
        <title>Complex archaea that bridge the gap between prokaryotes and eukaryotes.</title>
        <authorList>
            <person name="Spang A."/>
            <person name="Saw J.H."/>
            <person name="Jorgensen S.L."/>
            <person name="Zaremba-Niedzwiedzka K."/>
            <person name="Martijn J."/>
            <person name="Lind A.E."/>
            <person name="van Eijk R."/>
            <person name="Schleper C."/>
            <person name="Guy L."/>
            <person name="Ettema T.J."/>
        </authorList>
    </citation>
    <scope>NUCLEOTIDE SEQUENCE</scope>
</reference>
<dbReference type="EMBL" id="LAZR01028135">
    <property type="protein sequence ID" value="KKL63530.1"/>
    <property type="molecule type" value="Genomic_DNA"/>
</dbReference>
<dbReference type="AlphaFoldDB" id="A0A0F9G1V8"/>
<comment type="caution">
    <text evidence="1">The sequence shown here is derived from an EMBL/GenBank/DDBJ whole genome shotgun (WGS) entry which is preliminary data.</text>
</comment>
<protein>
    <submittedName>
        <fullName evidence="1">Uncharacterized protein</fullName>
    </submittedName>
</protein>
<proteinExistence type="predicted"/>
<evidence type="ECO:0000313" key="1">
    <source>
        <dbReference type="EMBL" id="KKL63530.1"/>
    </source>
</evidence>
<name>A0A0F9G1V8_9ZZZZ</name>
<sequence>VTGGPVGAAVGAAVGIALGTVAESAKRLNERMQVLEQSTRKLIEQYKRFDPIIARLNHQWELLDRRLKRAWSQTIAPILSKLTDIGTEFREKWERMKIDFFQAIEPYLKRTLDIFQKLGRSSLWLFDKLLGAITSIINGFTRLAKILHIPIGGDADRQPTGVFTPMPIEWPSVEGPLTGAMRRVGLTGLPFTSERRDMSTQKQTQPNEADTLLKQGLLEGQPGSSPVDRLRELPNLNFNIKVGDSKELSAQFESIWRKTAYELRKIEAEVSYRAFEMQSQGTYV</sequence>
<feature type="non-terminal residue" evidence="1">
    <location>
        <position position="1"/>
    </location>
</feature>